<dbReference type="EMBL" id="AMQN01027860">
    <property type="status" value="NOT_ANNOTATED_CDS"/>
    <property type="molecule type" value="Genomic_DNA"/>
</dbReference>
<dbReference type="OMA" id="QTRETHA"/>
<evidence type="ECO:0000313" key="3">
    <source>
        <dbReference type="Proteomes" id="UP000014760"/>
    </source>
</evidence>
<dbReference type="AlphaFoldDB" id="R7TZY1"/>
<evidence type="ECO:0000313" key="2">
    <source>
        <dbReference type="EnsemblMetazoa" id="CapteP110945"/>
    </source>
</evidence>
<dbReference type="PANTHER" id="PTHR31751:SF42">
    <property type="entry name" value="PROTEIN CBG10204"/>
    <property type="match status" value="1"/>
</dbReference>
<dbReference type="EnsemblMetazoa" id="CapteT110945">
    <property type="protein sequence ID" value="CapteP110945"/>
    <property type="gene ID" value="CapteG110945"/>
</dbReference>
<evidence type="ECO:0000313" key="1">
    <source>
        <dbReference type="EMBL" id="ELT96961.1"/>
    </source>
</evidence>
<keyword evidence="3" id="KW-1185">Reference proteome</keyword>
<reference evidence="3" key="1">
    <citation type="submission" date="2012-12" db="EMBL/GenBank/DDBJ databases">
        <authorList>
            <person name="Hellsten U."/>
            <person name="Grimwood J."/>
            <person name="Chapman J.A."/>
            <person name="Shapiro H."/>
            <person name="Aerts A."/>
            <person name="Otillar R.P."/>
            <person name="Terry A.Y."/>
            <person name="Boore J.L."/>
            <person name="Simakov O."/>
            <person name="Marletaz F."/>
            <person name="Cho S.-J."/>
            <person name="Edsinger-Gonzales E."/>
            <person name="Havlak P."/>
            <person name="Kuo D.-H."/>
            <person name="Larsson T."/>
            <person name="Lv J."/>
            <person name="Arendt D."/>
            <person name="Savage R."/>
            <person name="Osoegawa K."/>
            <person name="de Jong P."/>
            <person name="Lindberg D.R."/>
            <person name="Seaver E.C."/>
            <person name="Weisblat D.A."/>
            <person name="Putnam N.H."/>
            <person name="Grigoriev I.V."/>
            <person name="Rokhsar D.S."/>
        </authorList>
    </citation>
    <scope>NUCLEOTIDE SEQUENCE</scope>
    <source>
        <strain evidence="3">I ESC-2004</strain>
    </source>
</reference>
<gene>
    <name evidence="1" type="ORF">CAPTEDRAFT_110945</name>
</gene>
<dbReference type="OrthoDB" id="5987257at2759"/>
<protein>
    <submittedName>
        <fullName evidence="1 2">Uncharacterized protein</fullName>
    </submittedName>
</protein>
<dbReference type="Proteomes" id="UP000014760">
    <property type="component" value="Unassembled WGS sequence"/>
</dbReference>
<proteinExistence type="predicted"/>
<accession>R7TZY1</accession>
<reference evidence="1 3" key="2">
    <citation type="journal article" date="2013" name="Nature">
        <title>Insights into bilaterian evolution from three spiralian genomes.</title>
        <authorList>
            <person name="Simakov O."/>
            <person name="Marletaz F."/>
            <person name="Cho S.J."/>
            <person name="Edsinger-Gonzales E."/>
            <person name="Havlak P."/>
            <person name="Hellsten U."/>
            <person name="Kuo D.H."/>
            <person name="Larsson T."/>
            <person name="Lv J."/>
            <person name="Arendt D."/>
            <person name="Savage R."/>
            <person name="Osoegawa K."/>
            <person name="de Jong P."/>
            <person name="Grimwood J."/>
            <person name="Chapman J.A."/>
            <person name="Shapiro H."/>
            <person name="Aerts A."/>
            <person name="Otillar R.P."/>
            <person name="Terry A.Y."/>
            <person name="Boore J.L."/>
            <person name="Grigoriev I.V."/>
            <person name="Lindberg D.R."/>
            <person name="Seaver E.C."/>
            <person name="Weisblat D.A."/>
            <person name="Putnam N.H."/>
            <person name="Rokhsar D.S."/>
        </authorList>
    </citation>
    <scope>NUCLEOTIDE SEQUENCE</scope>
    <source>
        <strain evidence="1 3">I ESC-2004</strain>
    </source>
</reference>
<dbReference type="EMBL" id="KB308714">
    <property type="protein sequence ID" value="ELT96961.1"/>
    <property type="molecule type" value="Genomic_DNA"/>
</dbReference>
<reference evidence="2" key="3">
    <citation type="submission" date="2015-06" db="UniProtKB">
        <authorList>
            <consortium name="EnsemblMetazoa"/>
        </authorList>
    </citation>
    <scope>IDENTIFICATION</scope>
</reference>
<sequence>MFFFQLLLGSAAAVKLEELVFNKYLLKDLATLSPHYQTYDLEAFHSLLNQFAPKMTAFHFQAMNGRVLLAVMHFNENSNRQSKISRDGKEQYSIHYPKYRKGDPIVRRIKTAPTHSKLPFVL</sequence>
<organism evidence="1">
    <name type="scientific">Capitella teleta</name>
    <name type="common">Polychaete worm</name>
    <dbReference type="NCBI Taxonomy" id="283909"/>
    <lineage>
        <taxon>Eukaryota</taxon>
        <taxon>Metazoa</taxon>
        <taxon>Spiralia</taxon>
        <taxon>Lophotrochozoa</taxon>
        <taxon>Annelida</taxon>
        <taxon>Polychaeta</taxon>
        <taxon>Sedentaria</taxon>
        <taxon>Scolecida</taxon>
        <taxon>Capitellidae</taxon>
        <taxon>Capitella</taxon>
    </lineage>
</organism>
<name>R7TZY1_CAPTE</name>
<dbReference type="HOGENOM" id="CLU_178181_0_0_1"/>
<dbReference type="PANTHER" id="PTHR31751">
    <property type="entry name" value="SI:CH211-108C17.2-RELATED-RELATED"/>
    <property type="match status" value="1"/>
</dbReference>